<sequence length="103" mass="11908">MKMKVEASKRMMQMNMKAGVSNHNRPLNSQHVKVSHLIDQPPPQFSTHHGVSFDQPSPYYDSYQYPTQAGDYVESFLNYSFYYGDTTVAWNTVACNLFINKLH</sequence>
<evidence type="ECO:0000313" key="1">
    <source>
        <dbReference type="EMBL" id="CAH9053786.1"/>
    </source>
</evidence>
<dbReference type="Proteomes" id="UP001152484">
    <property type="component" value="Unassembled WGS sequence"/>
</dbReference>
<name>A0A9P0YGQ1_CUSEU</name>
<comment type="caution">
    <text evidence="1">The sequence shown here is derived from an EMBL/GenBank/DDBJ whole genome shotgun (WGS) entry which is preliminary data.</text>
</comment>
<proteinExistence type="predicted"/>
<dbReference type="AlphaFoldDB" id="A0A9P0YGQ1"/>
<reference evidence="1" key="1">
    <citation type="submission" date="2022-07" db="EMBL/GenBank/DDBJ databases">
        <authorList>
            <person name="Macas J."/>
            <person name="Novak P."/>
            <person name="Neumann P."/>
        </authorList>
    </citation>
    <scope>NUCLEOTIDE SEQUENCE</scope>
</reference>
<dbReference type="EMBL" id="CAMAPE010000002">
    <property type="protein sequence ID" value="CAH9053786.1"/>
    <property type="molecule type" value="Genomic_DNA"/>
</dbReference>
<protein>
    <submittedName>
        <fullName evidence="1">Uncharacterized protein</fullName>
    </submittedName>
</protein>
<keyword evidence="2" id="KW-1185">Reference proteome</keyword>
<organism evidence="1 2">
    <name type="scientific">Cuscuta europaea</name>
    <name type="common">European dodder</name>
    <dbReference type="NCBI Taxonomy" id="41803"/>
    <lineage>
        <taxon>Eukaryota</taxon>
        <taxon>Viridiplantae</taxon>
        <taxon>Streptophyta</taxon>
        <taxon>Embryophyta</taxon>
        <taxon>Tracheophyta</taxon>
        <taxon>Spermatophyta</taxon>
        <taxon>Magnoliopsida</taxon>
        <taxon>eudicotyledons</taxon>
        <taxon>Gunneridae</taxon>
        <taxon>Pentapetalae</taxon>
        <taxon>asterids</taxon>
        <taxon>lamiids</taxon>
        <taxon>Solanales</taxon>
        <taxon>Convolvulaceae</taxon>
        <taxon>Cuscuteae</taxon>
        <taxon>Cuscuta</taxon>
        <taxon>Cuscuta subgen. Cuscuta</taxon>
    </lineage>
</organism>
<gene>
    <name evidence="1" type="ORF">CEURO_LOCUS548</name>
</gene>
<evidence type="ECO:0000313" key="2">
    <source>
        <dbReference type="Proteomes" id="UP001152484"/>
    </source>
</evidence>
<accession>A0A9P0YGQ1</accession>